<protein>
    <submittedName>
        <fullName evidence="1">SUKH-4 family immunity protein</fullName>
    </submittedName>
</protein>
<proteinExistence type="predicted"/>
<dbReference type="Pfam" id="PF14435">
    <property type="entry name" value="SUKH-4"/>
    <property type="match status" value="1"/>
</dbReference>
<gene>
    <name evidence="1" type="ORF">OG367_01170</name>
</gene>
<accession>A0ABZ1ZBF0</accession>
<dbReference type="InterPro" id="IPR025851">
    <property type="entry name" value="SUKH-4"/>
</dbReference>
<keyword evidence="2" id="KW-1185">Reference proteome</keyword>
<dbReference type="EMBL" id="CP109491">
    <property type="protein sequence ID" value="WUX34913.1"/>
    <property type="molecule type" value="Genomic_DNA"/>
</dbReference>
<evidence type="ECO:0000313" key="2">
    <source>
        <dbReference type="Proteomes" id="UP001431926"/>
    </source>
</evidence>
<reference evidence="1" key="1">
    <citation type="submission" date="2022-10" db="EMBL/GenBank/DDBJ databases">
        <title>The complete genomes of actinobacterial strains from the NBC collection.</title>
        <authorList>
            <person name="Joergensen T.S."/>
            <person name="Alvarez Arevalo M."/>
            <person name="Sterndorff E.B."/>
            <person name="Faurdal D."/>
            <person name="Vuksanovic O."/>
            <person name="Mourched A.-S."/>
            <person name="Charusanti P."/>
            <person name="Shaw S."/>
            <person name="Blin K."/>
            <person name="Weber T."/>
        </authorList>
    </citation>
    <scope>NUCLEOTIDE SEQUENCE</scope>
    <source>
        <strain evidence="1">NBC_01436</strain>
    </source>
</reference>
<dbReference type="RefSeq" id="WP_329353976.1">
    <property type="nucleotide sequence ID" value="NZ_CP109490.1"/>
</dbReference>
<sequence length="199" mass="22347">MINELDGVDRESMIRVNFSVTQNQLVQAYGLDNVKYFPQNATAGFSSRSATFLSLVGLPHSEVFTSREDLEDPYPAALDAITLGSRFDHYGIPCPAESQSWWTLGYLFTSLIALDPASGKVYAFPEGSSGYLPLHRDVESLVYALIEFRKLEVDHDSDVDPEELSARFRETVGAFDPTPFADDESQWNRSLEELEHGLW</sequence>
<organism evidence="1 2">
    <name type="scientific">Streptomyces anulatus</name>
    <name type="common">Streptomyces chrysomallus</name>
    <dbReference type="NCBI Taxonomy" id="1892"/>
    <lineage>
        <taxon>Bacteria</taxon>
        <taxon>Bacillati</taxon>
        <taxon>Actinomycetota</taxon>
        <taxon>Actinomycetes</taxon>
        <taxon>Kitasatosporales</taxon>
        <taxon>Streptomycetaceae</taxon>
        <taxon>Streptomyces</taxon>
    </lineage>
</organism>
<dbReference type="Proteomes" id="UP001431926">
    <property type="component" value="Chromosome"/>
</dbReference>
<evidence type="ECO:0000313" key="1">
    <source>
        <dbReference type="EMBL" id="WUX34913.1"/>
    </source>
</evidence>
<name>A0ABZ1ZBF0_STRAQ</name>